<gene>
    <name evidence="2" type="ORF">E3N88_37561</name>
</gene>
<comment type="caution">
    <text evidence="2">The sequence shown here is derived from an EMBL/GenBank/DDBJ whole genome shotgun (WGS) entry which is preliminary data.</text>
</comment>
<feature type="region of interest" description="Disordered" evidence="1">
    <location>
        <begin position="1"/>
        <end position="62"/>
    </location>
</feature>
<feature type="compositionally biased region" description="Basic and acidic residues" evidence="1">
    <location>
        <begin position="1"/>
        <end position="11"/>
    </location>
</feature>
<keyword evidence="3" id="KW-1185">Reference proteome</keyword>
<evidence type="ECO:0000313" key="2">
    <source>
        <dbReference type="EMBL" id="KAD2804184.1"/>
    </source>
</evidence>
<organism evidence="2 3">
    <name type="scientific">Mikania micrantha</name>
    <name type="common">bitter vine</name>
    <dbReference type="NCBI Taxonomy" id="192012"/>
    <lineage>
        <taxon>Eukaryota</taxon>
        <taxon>Viridiplantae</taxon>
        <taxon>Streptophyta</taxon>
        <taxon>Embryophyta</taxon>
        <taxon>Tracheophyta</taxon>
        <taxon>Spermatophyta</taxon>
        <taxon>Magnoliopsida</taxon>
        <taxon>eudicotyledons</taxon>
        <taxon>Gunneridae</taxon>
        <taxon>Pentapetalae</taxon>
        <taxon>asterids</taxon>
        <taxon>campanulids</taxon>
        <taxon>Asterales</taxon>
        <taxon>Asteraceae</taxon>
        <taxon>Asteroideae</taxon>
        <taxon>Heliantheae alliance</taxon>
        <taxon>Eupatorieae</taxon>
        <taxon>Mikania</taxon>
    </lineage>
</organism>
<name>A0A5N6LRG3_9ASTR</name>
<reference evidence="2 3" key="1">
    <citation type="submission" date="2019-05" db="EMBL/GenBank/DDBJ databases">
        <title>Mikania micrantha, genome provides insights into the molecular mechanism of rapid growth.</title>
        <authorList>
            <person name="Liu B."/>
        </authorList>
    </citation>
    <scope>NUCLEOTIDE SEQUENCE [LARGE SCALE GENOMIC DNA]</scope>
    <source>
        <strain evidence="2">NLD-2019</strain>
        <tissue evidence="2">Leaf</tissue>
    </source>
</reference>
<dbReference type="Proteomes" id="UP000326396">
    <property type="component" value="Linkage Group LG8"/>
</dbReference>
<evidence type="ECO:0000313" key="3">
    <source>
        <dbReference type="Proteomes" id="UP000326396"/>
    </source>
</evidence>
<feature type="compositionally biased region" description="Basic residues" evidence="1">
    <location>
        <begin position="47"/>
        <end position="56"/>
    </location>
</feature>
<proteinExistence type="predicted"/>
<protein>
    <submittedName>
        <fullName evidence="2">Uncharacterized protein</fullName>
    </submittedName>
</protein>
<dbReference type="AlphaFoldDB" id="A0A5N6LRG3"/>
<dbReference type="EMBL" id="SZYD01000018">
    <property type="protein sequence ID" value="KAD2804184.1"/>
    <property type="molecule type" value="Genomic_DNA"/>
</dbReference>
<sequence length="87" mass="9488">MREQQEHDCGGGRRGGVSDDDEDCEGRDRGGGAEEEGDHEGAAGTGLRKRKRRSRGSSRNNVVVAAYSLQVVVGEELSTPFLERKRD</sequence>
<accession>A0A5N6LRG3</accession>
<evidence type="ECO:0000256" key="1">
    <source>
        <dbReference type="SAM" id="MobiDB-lite"/>
    </source>
</evidence>